<dbReference type="InterPro" id="IPR027417">
    <property type="entry name" value="P-loop_NTPase"/>
</dbReference>
<keyword evidence="1" id="KW-1133">Transmembrane helix</keyword>
<name>A0ABX9WBC4_9ACTN</name>
<evidence type="ECO:0000256" key="1">
    <source>
        <dbReference type="SAM" id="Phobius"/>
    </source>
</evidence>
<accession>A0ABX9WBC4</accession>
<keyword evidence="1" id="KW-0472">Membrane</keyword>
<dbReference type="Proteomes" id="UP000280698">
    <property type="component" value="Unassembled WGS sequence"/>
</dbReference>
<feature type="transmembrane region" description="Helical" evidence="1">
    <location>
        <begin position="56"/>
        <end position="80"/>
    </location>
</feature>
<sequence length="1128" mass="128152">MRGPLWRGWLWTPRIWWARLSRRGQTTLGGGLRRVEVSRSARFPSKARGWHLPWPWLLVVLAAVTLFAIVTLTQFVLPLYHLVVHHWLNLKGPRLDWPKNWFNPCSDRSGEPHNDAKAACGSITGFFRPVAAAALTFVVFLIFIRFYVRSWYLRRARHAPRDLVQTANDDIDRVVGRTELCEVLIERIRDDEVRCPTVIVGGVGSGKTATLVQLTAELARRGVVPVPVRLHDVQDKDQLDFEDLAKKQFLAQVDSRLYSDAQGGRLWRMLRWQNRVTVLADGLEEAAKEDKTRSGESVLRAAIGKAAEACLPLVIASRPYDPLRGMPVIVVALEPLGEGAALEYALDTDQEWSNPAVWGPVIELVVAADVTESPLFLRIVRDLNRSGRLHHHIGSPAEPGLARRPTDRHATRWRLLQTWRDALVDGYLRADYAQDREQREDTLLVLSAFACAGFLDDTLQITYDTLTGKGRWSDPKSESRQRQLFKVLQRRLWDVRDPAKRRDPADRDELNRAATEGDELGVVDAQSDGVRFQHGDVQAYLGARLLADEPDLRRWLVPELIDRAPPSRETLTALRLLSRSDAGPDGHVEATERRLLGIVPVTGDTPGDSVDMVHRLRRRANDQMNGCWQLEFYAAAVEIDSNTRRPEHADLIRELSRRWRDYQHDVPDRPLDEAKLEVVRRIGDAARWLVDRRRFTREDLGDGAHPRYADFFRLAAQDHSYRVRLAAAREIGLGGWTAADDLDRADLLRPRVLDLRPGADAETHPNFLREQQLRGWVVPLLAISTRQDADADAHGAAAQQRGRLAWGPLGQWLDRLITDNGPPAGRRLGIASEMALAQGLRLAANVRRLPVGLPTWDRSAMVEKAEMALRRSRYWFSHLALLQALTLLSLPEDPLEPLPRRGHGANPYGLVQHWISIAGADLPGQGRCAAHPFVLEVGRLCTLTLLTRRPERYCWIDERETASRVGSCTTYPQVRRVQRFWIPDSMGWSVLDRRAQRLIADIMLLLNLADRGDGPAQREERLARADRCDLPPCLTNDRSPLQPSRTAHEGDHCEPGATCLDDCAFRLCPLPARGERMPHELDQNFCARQSDLAWYLVRARAPWQNCDRRSLRAFWRQMAERTLPDWRR</sequence>
<dbReference type="SUPFAM" id="SSF52540">
    <property type="entry name" value="P-loop containing nucleoside triphosphate hydrolases"/>
    <property type="match status" value="1"/>
</dbReference>
<keyword evidence="1" id="KW-0812">Transmembrane</keyword>
<evidence type="ECO:0000313" key="3">
    <source>
        <dbReference type="Proteomes" id="UP000280698"/>
    </source>
</evidence>
<evidence type="ECO:0000313" key="2">
    <source>
        <dbReference type="EMBL" id="RNL94446.1"/>
    </source>
</evidence>
<keyword evidence="3" id="KW-1185">Reference proteome</keyword>
<dbReference type="EMBL" id="RJLN01000072">
    <property type="protein sequence ID" value="RNL94446.1"/>
    <property type="molecule type" value="Genomic_DNA"/>
</dbReference>
<comment type="caution">
    <text evidence="2">The sequence shown here is derived from an EMBL/GenBank/DDBJ whole genome shotgun (WGS) entry which is preliminary data.</text>
</comment>
<gene>
    <name evidence="2" type="ORF">EFE23_21160</name>
</gene>
<feature type="transmembrane region" description="Helical" evidence="1">
    <location>
        <begin position="126"/>
        <end position="148"/>
    </location>
</feature>
<organism evidence="2 3">
    <name type="scientific">Micromonospora solifontis</name>
    <dbReference type="NCBI Taxonomy" id="2487138"/>
    <lineage>
        <taxon>Bacteria</taxon>
        <taxon>Bacillati</taxon>
        <taxon>Actinomycetota</taxon>
        <taxon>Actinomycetes</taxon>
        <taxon>Micromonosporales</taxon>
        <taxon>Micromonosporaceae</taxon>
        <taxon>Micromonospora</taxon>
    </lineage>
</organism>
<evidence type="ECO:0008006" key="4">
    <source>
        <dbReference type="Google" id="ProtNLM"/>
    </source>
</evidence>
<reference evidence="2 3" key="1">
    <citation type="submission" date="2018-11" db="EMBL/GenBank/DDBJ databases">
        <title>Micromonospora sp. PPF5-17, a new actinomycetes isolated from a hot spring soil.</title>
        <authorList>
            <person name="Thawai C."/>
        </authorList>
    </citation>
    <scope>NUCLEOTIDE SEQUENCE [LARGE SCALE GENOMIC DNA]</scope>
    <source>
        <strain evidence="2 3">PPF5-17</strain>
    </source>
</reference>
<proteinExistence type="predicted"/>
<dbReference type="Gene3D" id="3.40.50.300">
    <property type="entry name" value="P-loop containing nucleotide triphosphate hydrolases"/>
    <property type="match status" value="1"/>
</dbReference>
<protein>
    <recommendedName>
        <fullName evidence="4">NACHT domain-containing protein</fullName>
    </recommendedName>
</protein>
<dbReference type="RefSeq" id="WP_123242687.1">
    <property type="nucleotide sequence ID" value="NZ_JAAHBY010000072.1"/>
</dbReference>